<accession>A0A0M9GAA2</accession>
<name>A0A0M9GAA2_LEPPY</name>
<feature type="region of interest" description="Disordered" evidence="1">
    <location>
        <begin position="637"/>
        <end position="666"/>
    </location>
</feature>
<comment type="caution">
    <text evidence="2">The sequence shown here is derived from an EMBL/GenBank/DDBJ whole genome shotgun (WGS) entry which is preliminary data.</text>
</comment>
<feature type="region of interest" description="Disordered" evidence="1">
    <location>
        <begin position="732"/>
        <end position="815"/>
    </location>
</feature>
<feature type="region of interest" description="Disordered" evidence="1">
    <location>
        <begin position="268"/>
        <end position="300"/>
    </location>
</feature>
<feature type="compositionally biased region" description="Basic and acidic residues" evidence="1">
    <location>
        <begin position="834"/>
        <end position="844"/>
    </location>
</feature>
<dbReference type="Proteomes" id="UP000037923">
    <property type="component" value="Unassembled WGS sequence"/>
</dbReference>
<feature type="region of interest" description="Disordered" evidence="1">
    <location>
        <begin position="467"/>
        <end position="491"/>
    </location>
</feature>
<feature type="compositionally biased region" description="Low complexity" evidence="1">
    <location>
        <begin position="510"/>
        <end position="521"/>
    </location>
</feature>
<dbReference type="EMBL" id="LGTL01000001">
    <property type="protein sequence ID" value="KPA85979.1"/>
    <property type="molecule type" value="Genomic_DNA"/>
</dbReference>
<feature type="compositionally biased region" description="Low complexity" evidence="1">
    <location>
        <begin position="480"/>
        <end position="490"/>
    </location>
</feature>
<dbReference type="RefSeq" id="XP_015664418.1">
    <property type="nucleotide sequence ID" value="XM_015796410.1"/>
</dbReference>
<evidence type="ECO:0000313" key="3">
    <source>
        <dbReference type="Proteomes" id="UP000037923"/>
    </source>
</evidence>
<dbReference type="OrthoDB" id="273699at2759"/>
<proteinExistence type="predicted"/>
<feature type="region of interest" description="Disordered" evidence="1">
    <location>
        <begin position="504"/>
        <end position="552"/>
    </location>
</feature>
<evidence type="ECO:0000313" key="2">
    <source>
        <dbReference type="EMBL" id="KPA85979.1"/>
    </source>
</evidence>
<dbReference type="VEuPathDB" id="TriTrypDB:LpyrH10_01_2710"/>
<gene>
    <name evidence="2" type="ORF">ABB37_00271</name>
</gene>
<dbReference type="GeneID" id="26900569"/>
<feature type="compositionally biased region" description="Low complexity" evidence="1">
    <location>
        <begin position="646"/>
        <end position="666"/>
    </location>
</feature>
<dbReference type="AlphaFoldDB" id="A0A0M9GAA2"/>
<feature type="compositionally biased region" description="Polar residues" evidence="1">
    <location>
        <begin position="684"/>
        <end position="694"/>
    </location>
</feature>
<feature type="region of interest" description="Disordered" evidence="1">
    <location>
        <begin position="827"/>
        <end position="908"/>
    </location>
</feature>
<keyword evidence="3" id="KW-1185">Reference proteome</keyword>
<feature type="region of interest" description="Disordered" evidence="1">
    <location>
        <begin position="334"/>
        <end position="366"/>
    </location>
</feature>
<feature type="compositionally biased region" description="Basic and acidic residues" evidence="1">
    <location>
        <begin position="793"/>
        <end position="803"/>
    </location>
</feature>
<feature type="region of interest" description="Disordered" evidence="1">
    <location>
        <begin position="683"/>
        <end position="716"/>
    </location>
</feature>
<feature type="compositionally biased region" description="Low complexity" evidence="1">
    <location>
        <begin position="732"/>
        <end position="766"/>
    </location>
</feature>
<protein>
    <submittedName>
        <fullName evidence="2">Uncharacterized protein</fullName>
    </submittedName>
</protein>
<reference evidence="2 3" key="1">
    <citation type="submission" date="2015-07" db="EMBL/GenBank/DDBJ databases">
        <title>High-quality genome of monoxenous trypanosomatid Leptomonas pyrrhocoris.</title>
        <authorList>
            <person name="Flegontov P."/>
            <person name="Butenko A."/>
            <person name="Firsov S."/>
            <person name="Vlcek C."/>
            <person name="Logacheva M.D."/>
            <person name="Field M."/>
            <person name="Filatov D."/>
            <person name="Flegontova O."/>
            <person name="Gerasimov E."/>
            <person name="Jackson A.P."/>
            <person name="Kelly S."/>
            <person name="Opperdoes F."/>
            <person name="O'Reilly A."/>
            <person name="Votypka J."/>
            <person name="Yurchenko V."/>
            <person name="Lukes J."/>
        </authorList>
    </citation>
    <scope>NUCLEOTIDE SEQUENCE [LARGE SCALE GENOMIC DNA]</scope>
    <source>
        <strain evidence="2">H10</strain>
    </source>
</reference>
<feature type="compositionally biased region" description="Low complexity" evidence="1">
    <location>
        <begin position="883"/>
        <end position="908"/>
    </location>
</feature>
<feature type="compositionally biased region" description="Low complexity" evidence="1">
    <location>
        <begin position="275"/>
        <end position="298"/>
    </location>
</feature>
<sequence>MLHKYEKIDEAMSACVALEYPLVVLVHGKLPSNLNTAEEATRSGSGRGGAPTYSFLPPSYTAGSSSLFTDDTVPFESTLAAPNEETASTNAALGYLMRPANLSAAATADLAVVAKAVSDGEELTLVRDFPLGSVQSGAAQREALLIALLESRLGSVTLLHLIEQGTPAYDSFSAAVSVSHAPGGVQSSEVLPRVHIFYAPPIGLSPMVLHGTALTPQNLYNCVQMGLLRPRNRTMGEGGAPAATSASTAASTLRSFFTTSVATMNAECERHRQGSSAALRPNSSSSGNASSNATAADDAAAKKPILSTPAVRATGVSRADALAAAHLISVAGLPTSFSTGPVPGTNSSSTSNSGGGTITPGSHKTILTTPSMTMQTVWRAVEKHLDWAQHEAQQAQAAMVWNGVTPPKPGAKFTLTVAESGTGAGEEKAAAAVVVKTLAEAERVRLQDFPRNTVVTVAFEGWPPVDSPAPAASVPPPQQQQPTPALSSPSDYVCEGDVCRRRLPGETAEKSSSAAAVSAPALEERAPGVTASAPPASASPSSPASASASTPSSSPAVVATIKLHCSLPNGKTLDVDQLDPAMDTLQASVRPVVEEALGYENFIFVCAYPPKRYSAEVDEPRLLKDIGLARSSALRVVSLDGPGSPNAANASGQQQHQQRQAGATRQMLSNAASSLLGMLAGRRANSNANPQPTAGSGGSGRDGNASSSASKEPRRAYNSMAEMLAANEAAEQEMAMQRLRQEQEQQQQQRPFMGQDPADAAQQQRAQGKKSNRYFGGGSTEYIAEGDSGANQKDGRGSDDDNNPHSAMEGLTQEQQAAFLRAQLQRVMRQQRSRVGEGEWGADKEVEEEMGDGSQRGGSEQLRAFQGQGRRLAGDGLPSNANSPSGSADAQSSQPSSPPDASAAKKNQ</sequence>
<feature type="compositionally biased region" description="Low complexity" evidence="1">
    <location>
        <begin position="529"/>
        <end position="552"/>
    </location>
</feature>
<feature type="compositionally biased region" description="Low complexity" evidence="1">
    <location>
        <begin position="338"/>
        <end position="352"/>
    </location>
</feature>
<dbReference type="Gene3D" id="3.10.20.90">
    <property type="entry name" value="Phosphatidylinositol 3-kinase Catalytic Subunit, Chain A, domain 1"/>
    <property type="match status" value="1"/>
</dbReference>
<evidence type="ECO:0000256" key="1">
    <source>
        <dbReference type="SAM" id="MobiDB-lite"/>
    </source>
</evidence>
<dbReference type="OMA" id="PRVHIFF"/>
<organism evidence="2 3">
    <name type="scientific">Leptomonas pyrrhocoris</name>
    <name type="common">Firebug parasite</name>
    <dbReference type="NCBI Taxonomy" id="157538"/>
    <lineage>
        <taxon>Eukaryota</taxon>
        <taxon>Discoba</taxon>
        <taxon>Euglenozoa</taxon>
        <taxon>Kinetoplastea</taxon>
        <taxon>Metakinetoplastina</taxon>
        <taxon>Trypanosomatida</taxon>
        <taxon>Trypanosomatidae</taxon>
        <taxon>Leishmaniinae</taxon>
        <taxon>Leptomonas</taxon>
    </lineage>
</organism>